<dbReference type="Proteomes" id="UP000503096">
    <property type="component" value="Chromosome"/>
</dbReference>
<name>A0A6M4H4F9_9PROT</name>
<sequence>MRVLRGLAACCAVLAAIGHAAELKVTAVNRLPFVRSAQTIELTAAQLAPLGVKDLATVHVRNAEGRELLVQAVDTDFDAYRKPDIVIFQADFRANETLAFTVSEGARQVYAKEQFKAFGRFVRERFDDFAWENDRIAHRTYGRALETWDGEPLASSTIDVWSKRTPRMVINDWYLADHYHQDAGEGADFYSAGLSRGCGGNGLWAAGRLWTSRNFVDSRVLASGPIRVMFELEYAPFEVDGVSVSEVKRVTLDAGSQLDHFRSTYKTFTRPGRERALTTAIGLKKVEGEQVEFDADRGWLLKWEKVEQGAGEQGLAIVSAAGPLGPRADDKLNHLVLAPVPASGAATYWAGFAWNRAGHVTDAAAWKKYVDEFAQGTRSPIEVSVSAAPR</sequence>
<evidence type="ECO:0000256" key="1">
    <source>
        <dbReference type="SAM" id="SignalP"/>
    </source>
</evidence>
<feature type="signal peptide" evidence="1">
    <location>
        <begin position="1"/>
        <end position="20"/>
    </location>
</feature>
<dbReference type="InterPro" id="IPR032342">
    <property type="entry name" value="DUF4861"/>
</dbReference>
<keyword evidence="1" id="KW-0732">Signal</keyword>
<keyword evidence="3" id="KW-1185">Reference proteome</keyword>
<evidence type="ECO:0000313" key="2">
    <source>
        <dbReference type="EMBL" id="QJR14499.1"/>
    </source>
</evidence>
<dbReference type="KEGG" id="upl:DSM104440_01300"/>
<dbReference type="Pfam" id="PF16153">
    <property type="entry name" value="DUF4861"/>
    <property type="match status" value="1"/>
</dbReference>
<protein>
    <recommendedName>
        <fullName evidence="4">DUF4861 domain-containing protein</fullName>
    </recommendedName>
</protein>
<accession>A0A6M4H4F9</accession>
<evidence type="ECO:0000313" key="3">
    <source>
        <dbReference type="Proteomes" id="UP000503096"/>
    </source>
</evidence>
<proteinExistence type="predicted"/>
<gene>
    <name evidence="2" type="ORF">DSM104440_01300</name>
</gene>
<organism evidence="2 3">
    <name type="scientific">Usitatibacter palustris</name>
    <dbReference type="NCBI Taxonomy" id="2732487"/>
    <lineage>
        <taxon>Bacteria</taxon>
        <taxon>Pseudomonadati</taxon>
        <taxon>Pseudomonadota</taxon>
        <taxon>Betaproteobacteria</taxon>
        <taxon>Nitrosomonadales</taxon>
        <taxon>Usitatibacteraceae</taxon>
        <taxon>Usitatibacter</taxon>
    </lineage>
</organism>
<dbReference type="InParanoid" id="A0A6M4H4F9"/>
<dbReference type="AlphaFoldDB" id="A0A6M4H4F9"/>
<dbReference type="EMBL" id="CP053073">
    <property type="protein sequence ID" value="QJR14499.1"/>
    <property type="molecule type" value="Genomic_DNA"/>
</dbReference>
<dbReference type="RefSeq" id="WP_171161244.1">
    <property type="nucleotide sequence ID" value="NZ_CP053073.1"/>
</dbReference>
<reference evidence="2 3" key="1">
    <citation type="submission" date="2020-04" db="EMBL/GenBank/DDBJ databases">
        <title>Usitatibacter rugosus gen. nov., sp. nov. and Usitatibacter palustris sp. nov., novel members of Usitatibacteraceae fam. nov. within the order Nitrosomonadales isolated from soil.</title>
        <authorList>
            <person name="Huber K.J."/>
            <person name="Neumann-Schaal M."/>
            <person name="Geppert A."/>
            <person name="Luckner M."/>
            <person name="Wanner G."/>
            <person name="Overmann J."/>
        </authorList>
    </citation>
    <scope>NUCLEOTIDE SEQUENCE [LARGE SCALE GENOMIC DNA]</scope>
    <source>
        <strain evidence="2 3">Swamp67</strain>
    </source>
</reference>
<evidence type="ECO:0008006" key="4">
    <source>
        <dbReference type="Google" id="ProtNLM"/>
    </source>
</evidence>
<feature type="chain" id="PRO_5026696693" description="DUF4861 domain-containing protein" evidence="1">
    <location>
        <begin position="21"/>
        <end position="390"/>
    </location>
</feature>